<dbReference type="PANTHER" id="PTHR10622:SF10">
    <property type="entry name" value="HET DOMAIN-CONTAINING PROTEIN"/>
    <property type="match status" value="1"/>
</dbReference>
<organism evidence="2 3">
    <name type="scientific">Zopfia rhizophila CBS 207.26</name>
    <dbReference type="NCBI Taxonomy" id="1314779"/>
    <lineage>
        <taxon>Eukaryota</taxon>
        <taxon>Fungi</taxon>
        <taxon>Dikarya</taxon>
        <taxon>Ascomycota</taxon>
        <taxon>Pezizomycotina</taxon>
        <taxon>Dothideomycetes</taxon>
        <taxon>Dothideomycetes incertae sedis</taxon>
        <taxon>Zopfiaceae</taxon>
        <taxon>Zopfia</taxon>
    </lineage>
</organism>
<feature type="domain" description="Heterokaryon incompatibility" evidence="1">
    <location>
        <begin position="1"/>
        <end position="90"/>
    </location>
</feature>
<dbReference type="AlphaFoldDB" id="A0A6A6EXB8"/>
<protein>
    <recommendedName>
        <fullName evidence="1">Heterokaryon incompatibility domain-containing protein</fullName>
    </recommendedName>
</protein>
<evidence type="ECO:0000313" key="3">
    <source>
        <dbReference type="Proteomes" id="UP000800200"/>
    </source>
</evidence>
<dbReference type="Pfam" id="PF06985">
    <property type="entry name" value="HET"/>
    <property type="match status" value="1"/>
</dbReference>
<evidence type="ECO:0000313" key="2">
    <source>
        <dbReference type="EMBL" id="KAF2195593.1"/>
    </source>
</evidence>
<evidence type="ECO:0000259" key="1">
    <source>
        <dbReference type="Pfam" id="PF06985"/>
    </source>
</evidence>
<dbReference type="EMBL" id="ML994610">
    <property type="protein sequence ID" value="KAF2195593.1"/>
    <property type="molecule type" value="Genomic_DNA"/>
</dbReference>
<dbReference type="OrthoDB" id="674604at2759"/>
<dbReference type="PANTHER" id="PTHR10622">
    <property type="entry name" value="HET DOMAIN-CONTAINING PROTEIN"/>
    <property type="match status" value="1"/>
</dbReference>
<keyword evidence="3" id="KW-1185">Reference proteome</keyword>
<feature type="non-terminal residue" evidence="2">
    <location>
        <position position="1"/>
    </location>
</feature>
<sequence>YAIFSYRWLPVGEVNFEDLTSASYQREGQGWEKLLGFCKTARGLGYELAWADTCCIDKHSNVELDEAIRSMFQWYRYSGICIVYLARTASLGDFEQDAWCTRGLDSTGVTGSPNDKGISVILHSIDTTHSSDIAKVWTTVSSKALKLFNKIPIQDRLHWWFGCRRLNCSLIELLESTTTEWHPRKVVPEFRRCLEALLRSLSAFGRRISRRRGLNCPLSFAILRFRFLSRRHHGLWQI</sequence>
<reference evidence="2" key="1">
    <citation type="journal article" date="2020" name="Stud. Mycol.">
        <title>101 Dothideomycetes genomes: a test case for predicting lifestyles and emergence of pathogens.</title>
        <authorList>
            <person name="Haridas S."/>
            <person name="Albert R."/>
            <person name="Binder M."/>
            <person name="Bloem J."/>
            <person name="Labutti K."/>
            <person name="Salamov A."/>
            <person name="Andreopoulos B."/>
            <person name="Baker S."/>
            <person name="Barry K."/>
            <person name="Bills G."/>
            <person name="Bluhm B."/>
            <person name="Cannon C."/>
            <person name="Castanera R."/>
            <person name="Culley D."/>
            <person name="Daum C."/>
            <person name="Ezra D."/>
            <person name="Gonzalez J."/>
            <person name="Henrissat B."/>
            <person name="Kuo A."/>
            <person name="Liang C."/>
            <person name="Lipzen A."/>
            <person name="Lutzoni F."/>
            <person name="Magnuson J."/>
            <person name="Mondo S."/>
            <person name="Nolan M."/>
            <person name="Ohm R."/>
            <person name="Pangilinan J."/>
            <person name="Park H.-J."/>
            <person name="Ramirez L."/>
            <person name="Alfaro M."/>
            <person name="Sun H."/>
            <person name="Tritt A."/>
            <person name="Yoshinaga Y."/>
            <person name="Zwiers L.-H."/>
            <person name="Turgeon B."/>
            <person name="Goodwin S."/>
            <person name="Spatafora J."/>
            <person name="Crous P."/>
            <person name="Grigoriev I."/>
        </authorList>
    </citation>
    <scope>NUCLEOTIDE SEQUENCE</scope>
    <source>
        <strain evidence="2">CBS 207.26</strain>
    </source>
</reference>
<name>A0A6A6EXB8_9PEZI</name>
<gene>
    <name evidence="2" type="ORF">K469DRAFT_546007</name>
</gene>
<dbReference type="InterPro" id="IPR010730">
    <property type="entry name" value="HET"/>
</dbReference>
<proteinExistence type="predicted"/>
<accession>A0A6A6EXB8</accession>
<dbReference type="Proteomes" id="UP000800200">
    <property type="component" value="Unassembled WGS sequence"/>
</dbReference>